<accession>A0ABP7CSL2</accession>
<dbReference type="PANTHER" id="PTHR39201">
    <property type="entry name" value="EXPORTED PROTEIN-RELATED"/>
    <property type="match status" value="1"/>
</dbReference>
<reference evidence="3" key="1">
    <citation type="journal article" date="2019" name="Int. J. Syst. Evol. Microbiol.">
        <title>The Global Catalogue of Microorganisms (GCM) 10K type strain sequencing project: providing services to taxonomists for standard genome sequencing and annotation.</title>
        <authorList>
            <consortium name="The Broad Institute Genomics Platform"/>
            <consortium name="The Broad Institute Genome Sequencing Center for Infectious Disease"/>
            <person name="Wu L."/>
            <person name="Ma J."/>
        </authorList>
    </citation>
    <scope>NUCLEOTIDE SEQUENCE [LARGE SCALE GENOMIC DNA]</scope>
    <source>
        <strain evidence="3">JCM 16548</strain>
    </source>
</reference>
<evidence type="ECO:0000259" key="1">
    <source>
        <dbReference type="Pfam" id="PF12682"/>
    </source>
</evidence>
<sequence>MAYFSRPGENYYYGGRRDLAVGNTQVLAEMIAELIDCDVFRIEAAEPYPEAYDETVARNVTEQDSDARPEIVSPLTSVEGCEHVLLGSPIWNVRPLMIMNTFVDGLDLTGTTVHPFVTYAVSGLGSTQRLYTEACAGAEIRPGLAVRGEEVAQQRDDVETWLRQNRLLA</sequence>
<dbReference type="Proteomes" id="UP001500051">
    <property type="component" value="Unassembled WGS sequence"/>
</dbReference>
<evidence type="ECO:0000313" key="2">
    <source>
        <dbReference type="EMBL" id="GAA3695676.1"/>
    </source>
</evidence>
<feature type="domain" description="Flavodoxin-like" evidence="1">
    <location>
        <begin position="20"/>
        <end position="163"/>
    </location>
</feature>
<dbReference type="PANTHER" id="PTHR39201:SF1">
    <property type="entry name" value="FLAVODOXIN-LIKE DOMAIN-CONTAINING PROTEIN"/>
    <property type="match status" value="1"/>
</dbReference>
<dbReference type="InterPro" id="IPR008254">
    <property type="entry name" value="Flavodoxin/NO_synth"/>
</dbReference>
<organism evidence="2 3">
    <name type="scientific">Microlunatus aurantiacus</name>
    <dbReference type="NCBI Taxonomy" id="446786"/>
    <lineage>
        <taxon>Bacteria</taxon>
        <taxon>Bacillati</taxon>
        <taxon>Actinomycetota</taxon>
        <taxon>Actinomycetes</taxon>
        <taxon>Propionibacteriales</taxon>
        <taxon>Propionibacteriaceae</taxon>
        <taxon>Microlunatus</taxon>
    </lineage>
</organism>
<dbReference type="Pfam" id="PF12682">
    <property type="entry name" value="Flavodoxin_4"/>
    <property type="match status" value="1"/>
</dbReference>
<dbReference type="InterPro" id="IPR029039">
    <property type="entry name" value="Flavoprotein-like_sf"/>
</dbReference>
<dbReference type="RefSeq" id="WP_344811107.1">
    <property type="nucleotide sequence ID" value="NZ_BAAAYX010000002.1"/>
</dbReference>
<proteinExistence type="predicted"/>
<dbReference type="SUPFAM" id="SSF52218">
    <property type="entry name" value="Flavoproteins"/>
    <property type="match status" value="1"/>
</dbReference>
<gene>
    <name evidence="2" type="ORF">GCM10022204_09390</name>
</gene>
<comment type="caution">
    <text evidence="2">The sequence shown here is derived from an EMBL/GenBank/DDBJ whole genome shotgun (WGS) entry which is preliminary data.</text>
</comment>
<protein>
    <submittedName>
        <fullName evidence="2">Flavodoxin</fullName>
    </submittedName>
</protein>
<name>A0ABP7CSL2_9ACTN</name>
<evidence type="ECO:0000313" key="3">
    <source>
        <dbReference type="Proteomes" id="UP001500051"/>
    </source>
</evidence>
<dbReference type="EMBL" id="BAAAYX010000002">
    <property type="protein sequence ID" value="GAA3695676.1"/>
    <property type="molecule type" value="Genomic_DNA"/>
</dbReference>
<keyword evidence="3" id="KW-1185">Reference proteome</keyword>
<dbReference type="Gene3D" id="3.40.50.360">
    <property type="match status" value="1"/>
</dbReference>